<dbReference type="AlphaFoldDB" id="A0A559IPP6"/>
<evidence type="ECO:0000259" key="1">
    <source>
        <dbReference type="Pfam" id="PF08279"/>
    </source>
</evidence>
<organism evidence="4 5">
    <name type="scientific">Paenibacillus agilis</name>
    <dbReference type="NCBI Taxonomy" id="3020863"/>
    <lineage>
        <taxon>Bacteria</taxon>
        <taxon>Bacillati</taxon>
        <taxon>Bacillota</taxon>
        <taxon>Bacilli</taxon>
        <taxon>Bacillales</taxon>
        <taxon>Paenibacillaceae</taxon>
        <taxon>Paenibacillus</taxon>
    </lineage>
</organism>
<dbReference type="Pfam" id="PF13280">
    <property type="entry name" value="WYL"/>
    <property type="match status" value="1"/>
</dbReference>
<gene>
    <name evidence="4" type="ORF">FPZ44_17785</name>
</gene>
<dbReference type="PROSITE" id="PS52050">
    <property type="entry name" value="WYL"/>
    <property type="match status" value="1"/>
</dbReference>
<evidence type="ECO:0000313" key="4">
    <source>
        <dbReference type="EMBL" id="TVX89622.1"/>
    </source>
</evidence>
<feature type="domain" description="WYL" evidence="2">
    <location>
        <begin position="138"/>
        <end position="203"/>
    </location>
</feature>
<dbReference type="Gene3D" id="1.10.10.10">
    <property type="entry name" value="Winged helix-like DNA-binding domain superfamily/Winged helix DNA-binding domain"/>
    <property type="match status" value="1"/>
</dbReference>
<dbReference type="Proteomes" id="UP000318102">
    <property type="component" value="Unassembled WGS sequence"/>
</dbReference>
<dbReference type="SUPFAM" id="SSF46785">
    <property type="entry name" value="Winged helix' DNA-binding domain"/>
    <property type="match status" value="1"/>
</dbReference>
<reference evidence="4 5" key="1">
    <citation type="submission" date="2019-07" db="EMBL/GenBank/DDBJ databases">
        <authorList>
            <person name="Kim J."/>
        </authorList>
    </citation>
    <scope>NUCLEOTIDE SEQUENCE [LARGE SCALE GENOMIC DNA]</scope>
    <source>
        <strain evidence="4 5">N4</strain>
    </source>
</reference>
<dbReference type="PIRSF" id="PIRSF016838">
    <property type="entry name" value="PafC"/>
    <property type="match status" value="1"/>
</dbReference>
<dbReference type="InterPro" id="IPR036388">
    <property type="entry name" value="WH-like_DNA-bd_sf"/>
</dbReference>
<dbReference type="OrthoDB" id="9815009at2"/>
<dbReference type="InterPro" id="IPR028349">
    <property type="entry name" value="PafC-like"/>
</dbReference>
<dbReference type="InterPro" id="IPR051534">
    <property type="entry name" value="CBASS_pafABC_assoc_protein"/>
</dbReference>
<proteinExistence type="predicted"/>
<name>A0A559IPP6_9BACL</name>
<dbReference type="Pfam" id="PF08279">
    <property type="entry name" value="HTH_11"/>
    <property type="match status" value="1"/>
</dbReference>
<dbReference type="InterPro" id="IPR036390">
    <property type="entry name" value="WH_DNA-bd_sf"/>
</dbReference>
<sequence length="331" mass="38188">MKRSDRLTAIVMALQQQSETAQSLADKFEVSKRTILRDMQTLSEMGVPLYGESGPRGGYRLMEGYHLPPLALSEEEALLTLVALQGMTQLADSPFNAERWTVMDKLKYALAPSYRSQLDTKLEKMELFMPKRSYRAPYLTQLLEAAVEGHAIEVFYRSMRHERWLHLLPKRVYTANGFWYCEAYSFTHGESRSFRVDRVAELRLLDEQAGMGTAAVQQSDPYQASEDQASTTILAPDLFEQRTERVRIVARLTYRGMLQVEQDEHLGEQVHLCGDDVWELDAELPRSEWQWAVEWFYRIGMDAEVLEPLELREEVAKLAAQVYARYEGKSN</sequence>
<dbReference type="PANTHER" id="PTHR34580">
    <property type="match status" value="1"/>
</dbReference>
<dbReference type="Pfam" id="PF25583">
    <property type="entry name" value="WCX"/>
    <property type="match status" value="1"/>
</dbReference>
<dbReference type="InterPro" id="IPR026881">
    <property type="entry name" value="WYL_dom"/>
</dbReference>
<keyword evidence="5" id="KW-1185">Reference proteome</keyword>
<accession>A0A559IPP6</accession>
<feature type="domain" description="Helix-turn-helix type 11" evidence="1">
    <location>
        <begin position="6"/>
        <end position="60"/>
    </location>
</feature>
<protein>
    <submittedName>
        <fullName evidence="4">YafY family transcriptional regulator</fullName>
    </submittedName>
</protein>
<dbReference type="InterPro" id="IPR013196">
    <property type="entry name" value="HTH_11"/>
</dbReference>
<feature type="domain" description="WCX" evidence="3">
    <location>
        <begin position="245"/>
        <end position="322"/>
    </location>
</feature>
<evidence type="ECO:0000259" key="3">
    <source>
        <dbReference type="Pfam" id="PF25583"/>
    </source>
</evidence>
<dbReference type="PANTHER" id="PTHR34580:SF1">
    <property type="entry name" value="PROTEIN PAFC"/>
    <property type="match status" value="1"/>
</dbReference>
<comment type="caution">
    <text evidence="4">The sequence shown here is derived from an EMBL/GenBank/DDBJ whole genome shotgun (WGS) entry which is preliminary data.</text>
</comment>
<evidence type="ECO:0000259" key="2">
    <source>
        <dbReference type="Pfam" id="PF13280"/>
    </source>
</evidence>
<dbReference type="InterPro" id="IPR057727">
    <property type="entry name" value="WCX_dom"/>
</dbReference>
<dbReference type="EMBL" id="VNJK01000002">
    <property type="protein sequence ID" value="TVX89622.1"/>
    <property type="molecule type" value="Genomic_DNA"/>
</dbReference>
<evidence type="ECO:0000313" key="5">
    <source>
        <dbReference type="Proteomes" id="UP000318102"/>
    </source>
</evidence>
<dbReference type="RefSeq" id="WP_144992283.1">
    <property type="nucleotide sequence ID" value="NZ_VNJK01000002.1"/>
</dbReference>